<keyword evidence="1" id="KW-0677">Repeat</keyword>
<dbReference type="InterPro" id="IPR002110">
    <property type="entry name" value="Ankyrin_rpt"/>
</dbReference>
<comment type="caution">
    <text evidence="5">The sequence shown here is derived from an EMBL/GenBank/DDBJ whole genome shotgun (WGS) entry which is preliminary data.</text>
</comment>
<keyword evidence="2 3" id="KW-0040">ANK repeat</keyword>
<evidence type="ECO:0000313" key="5">
    <source>
        <dbReference type="EMBL" id="RDW72661.1"/>
    </source>
</evidence>
<dbReference type="AlphaFoldDB" id="A0A3D8RFM2"/>
<dbReference type="PROSITE" id="PS50297">
    <property type="entry name" value="ANK_REP_REGION"/>
    <property type="match status" value="4"/>
</dbReference>
<accession>A0A3D8RFM2</accession>
<feature type="compositionally biased region" description="Acidic residues" evidence="4">
    <location>
        <begin position="820"/>
        <end position="847"/>
    </location>
</feature>
<feature type="repeat" description="ANK" evidence="3">
    <location>
        <begin position="679"/>
        <end position="711"/>
    </location>
</feature>
<evidence type="ECO:0000256" key="3">
    <source>
        <dbReference type="PROSITE-ProRule" id="PRU00023"/>
    </source>
</evidence>
<evidence type="ECO:0008006" key="7">
    <source>
        <dbReference type="Google" id="ProtNLM"/>
    </source>
</evidence>
<feature type="repeat" description="ANK" evidence="3">
    <location>
        <begin position="284"/>
        <end position="316"/>
    </location>
</feature>
<feature type="repeat" description="ANK" evidence="3">
    <location>
        <begin position="714"/>
        <end position="746"/>
    </location>
</feature>
<protein>
    <recommendedName>
        <fullName evidence="7">Ankyrin repeat protein</fullName>
    </recommendedName>
</protein>
<evidence type="ECO:0000256" key="2">
    <source>
        <dbReference type="ARBA" id="ARBA00023043"/>
    </source>
</evidence>
<name>A0A3D8RFM2_9EURO</name>
<dbReference type="Proteomes" id="UP000256690">
    <property type="component" value="Unassembled WGS sequence"/>
</dbReference>
<dbReference type="Gene3D" id="1.25.40.20">
    <property type="entry name" value="Ankyrin repeat-containing domain"/>
    <property type="match status" value="3"/>
</dbReference>
<evidence type="ECO:0000313" key="6">
    <source>
        <dbReference type="Proteomes" id="UP000256690"/>
    </source>
</evidence>
<feature type="region of interest" description="Disordered" evidence="4">
    <location>
        <begin position="818"/>
        <end position="847"/>
    </location>
</feature>
<dbReference type="STRING" id="1810919.A0A3D8RFM2"/>
<dbReference type="EMBL" id="PVWQ01000009">
    <property type="protein sequence ID" value="RDW72661.1"/>
    <property type="molecule type" value="Genomic_DNA"/>
</dbReference>
<keyword evidence="6" id="KW-1185">Reference proteome</keyword>
<dbReference type="SUPFAM" id="SSF48403">
    <property type="entry name" value="Ankyrin repeat"/>
    <property type="match status" value="2"/>
</dbReference>
<reference evidence="5 6" key="1">
    <citation type="journal article" date="2018" name="IMA Fungus">
        <title>IMA Genome-F 9: Draft genome sequence of Annulohypoxylon stygium, Aspergillus mulundensis, Berkeleyomyces basicola (syn. Thielaviopsis basicola), Ceratocystis smalleyi, two Cercospora beticola strains, Coleophoma cylindrospora, Fusarium fracticaudum, Phialophora cf. hyalina, and Morchella septimelata.</title>
        <authorList>
            <person name="Wingfield B.D."/>
            <person name="Bills G.F."/>
            <person name="Dong Y."/>
            <person name="Huang W."/>
            <person name="Nel W.J."/>
            <person name="Swalarsk-Parry B.S."/>
            <person name="Vaghefi N."/>
            <person name="Wilken P.M."/>
            <person name="An Z."/>
            <person name="de Beer Z.W."/>
            <person name="De Vos L."/>
            <person name="Chen L."/>
            <person name="Duong T.A."/>
            <person name="Gao Y."/>
            <person name="Hammerbacher A."/>
            <person name="Kikkert J.R."/>
            <person name="Li Y."/>
            <person name="Li H."/>
            <person name="Li K."/>
            <person name="Li Q."/>
            <person name="Liu X."/>
            <person name="Ma X."/>
            <person name="Naidoo K."/>
            <person name="Pethybridge S.J."/>
            <person name="Sun J."/>
            <person name="Steenkamp E.T."/>
            <person name="van der Nest M.A."/>
            <person name="van Wyk S."/>
            <person name="Wingfield M.J."/>
            <person name="Xiong C."/>
            <person name="Yue Q."/>
            <person name="Zhang X."/>
        </authorList>
    </citation>
    <scope>NUCLEOTIDE SEQUENCE [LARGE SCALE GENOMIC DNA]</scope>
    <source>
        <strain evidence="5 6">DSM 5745</strain>
    </source>
</reference>
<dbReference type="OrthoDB" id="194358at2759"/>
<dbReference type="SMART" id="SM00248">
    <property type="entry name" value="ANK"/>
    <property type="match status" value="11"/>
</dbReference>
<dbReference type="RefSeq" id="XP_026601881.1">
    <property type="nucleotide sequence ID" value="XM_026749849.1"/>
</dbReference>
<dbReference type="Pfam" id="PF12796">
    <property type="entry name" value="Ank_2"/>
    <property type="match status" value="3"/>
</dbReference>
<gene>
    <name evidence="5" type="ORF">DSM5745_07833</name>
</gene>
<dbReference type="PROSITE" id="PS50088">
    <property type="entry name" value="ANK_REPEAT"/>
    <property type="match status" value="4"/>
</dbReference>
<dbReference type="GeneID" id="38118203"/>
<organism evidence="5 6">
    <name type="scientific">Aspergillus mulundensis</name>
    <dbReference type="NCBI Taxonomy" id="1810919"/>
    <lineage>
        <taxon>Eukaryota</taxon>
        <taxon>Fungi</taxon>
        <taxon>Dikarya</taxon>
        <taxon>Ascomycota</taxon>
        <taxon>Pezizomycotina</taxon>
        <taxon>Eurotiomycetes</taxon>
        <taxon>Eurotiomycetidae</taxon>
        <taxon>Eurotiales</taxon>
        <taxon>Aspergillaceae</taxon>
        <taxon>Aspergillus</taxon>
        <taxon>Aspergillus subgen. Nidulantes</taxon>
    </lineage>
</organism>
<sequence>MLNVLMPEEFEGQHQALQTTQLKLELYLLSNALAFHDTHTRSVETIAAQDAHLLQTARSLRWHNSSHFKVLLASHEPTAEAIAEELFASAIRLADTRIVKAMLEAGMDPNRPIHAFPNIMTPLGWAAYIEKDKAHRGATALLYAICKNNKAVIKVLRDRGTVVSIECLAAAANVVEGDLFDDLLSHCDNPNGLYQESIRQFRFSRDEAQGKAGGEATLLGAAAKSGRSEIIQRVLQACPGLVNPGQVRESSSYLSHLLIAVDFNRTEVLQTLIYAGVDLQASYNGWTPFLCALKNKNMKVCKILIDNGAQIHNPLSHGNQRTLNKVLPTYYYSADIIHQLKIFKIKTEEDYSRWVRIMLATAIAGGDHMLIAQLANFVVTPSNLSIDEIKDADTAMHVNETEALRGILDYSGPNILLKALEQQKLDLAWWLIDRDVNLLNAKFHSHIPLSIAAKEGNLPMVEGLIGRGSRVTDRELVEAVHCIQNEGGSIDVLQRLLVNFRGRAPSAVALAGFGRRLDLLQLTLSTGADPTGVPHPCCGSWGRPCEPANGTYRQTAYVSGPHSALEIVAAGGSSSALEAVIQSTSNDWGPELVGRALALAVYFYGAELVDRLLQLSPNVNEEIAVDHLGHLGLNFVMNEIYIMIYTALQAAVQHQLIPLVRKLLDLDEIDINYPAKGFGGRTALQRAVECGNWELISLLLSRGADVNNAPAEKIGATALQLAAIKGYLPIASELIRLGANVNAKGARYSGRTALEGAAEHGRIDMVHLLLEHGALIHGRFGRRQYNNAVQFARENCHYATAKLLESFMEKLGPVQGGIVEDSEDLDASEDSDGSEASEDSDAFSDSW</sequence>
<proteinExistence type="predicted"/>
<feature type="repeat" description="ANK" evidence="3">
    <location>
        <begin position="749"/>
        <end position="774"/>
    </location>
</feature>
<evidence type="ECO:0000256" key="4">
    <source>
        <dbReference type="SAM" id="MobiDB-lite"/>
    </source>
</evidence>
<dbReference type="PANTHER" id="PTHR24198">
    <property type="entry name" value="ANKYRIN REPEAT AND PROTEIN KINASE DOMAIN-CONTAINING PROTEIN"/>
    <property type="match status" value="1"/>
</dbReference>
<dbReference type="PANTHER" id="PTHR24198:SF165">
    <property type="entry name" value="ANKYRIN REPEAT-CONTAINING PROTEIN-RELATED"/>
    <property type="match status" value="1"/>
</dbReference>
<evidence type="ECO:0000256" key="1">
    <source>
        <dbReference type="ARBA" id="ARBA00022737"/>
    </source>
</evidence>
<dbReference type="InterPro" id="IPR036770">
    <property type="entry name" value="Ankyrin_rpt-contain_sf"/>
</dbReference>